<organism evidence="1">
    <name type="scientific">hydrothermal vent metagenome</name>
    <dbReference type="NCBI Taxonomy" id="652676"/>
    <lineage>
        <taxon>unclassified sequences</taxon>
        <taxon>metagenomes</taxon>
        <taxon>ecological metagenomes</taxon>
    </lineage>
</organism>
<gene>
    <name evidence="1" type="ORF">MNB_SUP05-SYMBIONT-4-254</name>
</gene>
<dbReference type="EMBL" id="FPHY01000019">
    <property type="protein sequence ID" value="SFV85262.1"/>
    <property type="molecule type" value="Genomic_DNA"/>
</dbReference>
<protein>
    <submittedName>
        <fullName evidence="1">Uncharacterized protein</fullName>
    </submittedName>
</protein>
<name>A0A1W1DTZ9_9ZZZZ</name>
<dbReference type="AlphaFoldDB" id="A0A1W1DTZ9"/>
<reference evidence="1" key="1">
    <citation type="submission" date="2016-10" db="EMBL/GenBank/DDBJ databases">
        <authorList>
            <person name="de Groot N.N."/>
        </authorList>
    </citation>
    <scope>NUCLEOTIDE SEQUENCE</scope>
</reference>
<proteinExistence type="predicted"/>
<evidence type="ECO:0000313" key="1">
    <source>
        <dbReference type="EMBL" id="SFV85262.1"/>
    </source>
</evidence>
<accession>A0A1W1DTZ9</accession>
<sequence>MFGLIGFTLLLIVMLFFREALDFYVNSANLGRGSPTAVIDTILSIQVFT</sequence>